<evidence type="ECO:0000256" key="8">
    <source>
        <dbReference type="SAM" id="Phobius"/>
    </source>
</evidence>
<organism evidence="10 11">
    <name type="scientific">Prochlorothrix hollandica PCC 9006 = CALU 1027</name>
    <dbReference type="NCBI Taxonomy" id="317619"/>
    <lineage>
        <taxon>Bacteria</taxon>
        <taxon>Bacillati</taxon>
        <taxon>Cyanobacteriota</taxon>
        <taxon>Cyanophyceae</taxon>
        <taxon>Prochlorotrichales</taxon>
        <taxon>Prochlorotrichaceae</taxon>
        <taxon>Prochlorothrix</taxon>
    </lineage>
</organism>
<dbReference type="GO" id="GO:0000166">
    <property type="term" value="F:nucleotide binding"/>
    <property type="evidence" value="ECO:0007669"/>
    <property type="project" value="UniProtKB-KW"/>
</dbReference>
<dbReference type="PROSITE" id="PS00452">
    <property type="entry name" value="GUANYLATE_CYCLASE_1"/>
    <property type="match status" value="1"/>
</dbReference>
<dbReference type="PANTHER" id="PTHR11920:SF335">
    <property type="entry name" value="GUANYLATE CYCLASE"/>
    <property type="match status" value="1"/>
</dbReference>
<keyword evidence="6 7" id="KW-0456">Lyase</keyword>
<dbReference type="EMBL" id="AJTX02000010">
    <property type="protein sequence ID" value="KKI98285.1"/>
    <property type="molecule type" value="Genomic_DNA"/>
</dbReference>
<dbReference type="SUPFAM" id="SSF55073">
    <property type="entry name" value="Nucleotide cyclase"/>
    <property type="match status" value="1"/>
</dbReference>
<keyword evidence="11" id="KW-1185">Reference proteome</keyword>
<evidence type="ECO:0000313" key="11">
    <source>
        <dbReference type="Proteomes" id="UP000034681"/>
    </source>
</evidence>
<dbReference type="AlphaFoldDB" id="A0A0M2PNU9"/>
<evidence type="ECO:0000313" key="10">
    <source>
        <dbReference type="EMBL" id="KKI98285.1"/>
    </source>
</evidence>
<feature type="domain" description="Guanylate cyclase" evidence="9">
    <location>
        <begin position="301"/>
        <end position="428"/>
    </location>
</feature>
<dbReference type="GO" id="GO:0016020">
    <property type="term" value="C:membrane"/>
    <property type="evidence" value="ECO:0007669"/>
    <property type="project" value="UniProtKB-SubCell"/>
</dbReference>
<name>A0A0M2PNU9_PROHO</name>
<evidence type="ECO:0000256" key="2">
    <source>
        <dbReference type="ARBA" id="ARBA00022692"/>
    </source>
</evidence>
<comment type="caution">
    <text evidence="10">The sequence shown here is derived from an EMBL/GenBank/DDBJ whole genome shotgun (WGS) entry which is preliminary data.</text>
</comment>
<keyword evidence="2 8" id="KW-0812">Transmembrane</keyword>
<gene>
    <name evidence="10" type="ORF">PROH_21045</name>
</gene>
<evidence type="ECO:0000256" key="5">
    <source>
        <dbReference type="ARBA" id="ARBA00023136"/>
    </source>
</evidence>
<dbReference type="InterPro" id="IPR050401">
    <property type="entry name" value="Cyclic_nucleotide_synthase"/>
</dbReference>
<evidence type="ECO:0000256" key="6">
    <source>
        <dbReference type="ARBA" id="ARBA00023239"/>
    </source>
</evidence>
<dbReference type="SMART" id="SM00044">
    <property type="entry name" value="CYCc"/>
    <property type="match status" value="1"/>
</dbReference>
<dbReference type="Proteomes" id="UP000034681">
    <property type="component" value="Unassembled WGS sequence"/>
</dbReference>
<keyword evidence="4 8" id="KW-1133">Transmembrane helix</keyword>
<comment type="subcellular location">
    <subcellularLocation>
        <location evidence="1">Membrane</location>
    </subcellularLocation>
</comment>
<evidence type="ECO:0000256" key="7">
    <source>
        <dbReference type="RuleBase" id="RU000405"/>
    </source>
</evidence>
<evidence type="ECO:0000259" key="9">
    <source>
        <dbReference type="PROSITE" id="PS50125"/>
    </source>
</evidence>
<comment type="similarity">
    <text evidence="7">Belongs to the adenylyl cyclase class-4/guanylyl cyclase family.</text>
</comment>
<dbReference type="STRING" id="317619.GCA_000332315_03079"/>
<dbReference type="GO" id="GO:0035556">
    <property type="term" value="P:intracellular signal transduction"/>
    <property type="evidence" value="ECO:0007669"/>
    <property type="project" value="InterPro"/>
</dbReference>
<evidence type="ECO:0000256" key="3">
    <source>
        <dbReference type="ARBA" id="ARBA00022741"/>
    </source>
</evidence>
<dbReference type="InterPro" id="IPR029787">
    <property type="entry name" value="Nucleotide_cyclase"/>
</dbReference>
<dbReference type="OrthoDB" id="315417at2"/>
<dbReference type="CDD" id="cd07302">
    <property type="entry name" value="CHD"/>
    <property type="match status" value="1"/>
</dbReference>
<dbReference type="GO" id="GO:0009190">
    <property type="term" value="P:cyclic nucleotide biosynthetic process"/>
    <property type="evidence" value="ECO:0007669"/>
    <property type="project" value="InterPro"/>
</dbReference>
<proteinExistence type="inferred from homology"/>
<dbReference type="InterPro" id="IPR001054">
    <property type="entry name" value="A/G_cyclase"/>
</dbReference>
<feature type="transmembrane region" description="Helical" evidence="8">
    <location>
        <begin position="172"/>
        <end position="196"/>
    </location>
</feature>
<reference evidence="10" key="1">
    <citation type="submission" date="2012-04" db="EMBL/GenBank/DDBJ databases">
        <authorList>
            <person name="Borisov I.G."/>
            <person name="Ivanikova N.V."/>
            <person name="Pinevich A.V."/>
        </authorList>
    </citation>
    <scope>NUCLEOTIDE SEQUENCE [LARGE SCALE GENOMIC DNA]</scope>
    <source>
        <strain evidence="10">CALU 1027</strain>
    </source>
</reference>
<evidence type="ECO:0000256" key="4">
    <source>
        <dbReference type="ARBA" id="ARBA00022989"/>
    </source>
</evidence>
<protein>
    <recommendedName>
        <fullName evidence="9">Guanylate cyclase domain-containing protein</fullName>
    </recommendedName>
</protein>
<dbReference type="Gene3D" id="3.30.70.1230">
    <property type="entry name" value="Nucleotide cyclase"/>
    <property type="match status" value="1"/>
</dbReference>
<dbReference type="PROSITE" id="PS50125">
    <property type="entry name" value="GUANYLATE_CYCLASE_2"/>
    <property type="match status" value="1"/>
</dbReference>
<dbReference type="InterPro" id="IPR018297">
    <property type="entry name" value="A/G_cyclase_CS"/>
</dbReference>
<dbReference type="Pfam" id="PF00211">
    <property type="entry name" value="Guanylate_cyc"/>
    <property type="match status" value="1"/>
</dbReference>
<dbReference type="GO" id="GO:0004016">
    <property type="term" value="F:adenylate cyclase activity"/>
    <property type="evidence" value="ECO:0007669"/>
    <property type="project" value="UniProtKB-ARBA"/>
</dbReference>
<feature type="transmembrane region" description="Helical" evidence="8">
    <location>
        <begin position="20"/>
        <end position="42"/>
    </location>
</feature>
<dbReference type="PANTHER" id="PTHR11920">
    <property type="entry name" value="GUANYLYL CYCLASE"/>
    <property type="match status" value="1"/>
</dbReference>
<dbReference type="eggNOG" id="COG2114">
    <property type="taxonomic scope" value="Bacteria"/>
</dbReference>
<keyword evidence="5 8" id="KW-0472">Membrane</keyword>
<evidence type="ECO:0000256" key="1">
    <source>
        <dbReference type="ARBA" id="ARBA00004370"/>
    </source>
</evidence>
<accession>A0A0M2PNU9</accession>
<dbReference type="RefSeq" id="WP_026099661.1">
    <property type="nucleotide sequence ID" value="NZ_KB235939.1"/>
</dbReference>
<sequence>MVAPKYLKFTWGLLRSALSRKVACWVFLSLVVIEVIIFIPSYQSRKRENLRQLELVSQELLWATRQEAMKGVDIQALFQKFANQFNADSVIEGGALYQASTGQLVNQFGDVPPLFAQPPDPQHPITELHSQGQRYDVASMTLGFTPRDQYIIVVRHDSSGLQADLYGYGWRIAGLVVLIAVVVTATTMVVVGRLVIVPILELRQDFLRAGEALTQAEPDREVALKTLALIQDDELGEVVRSFHDLFHRTRSAIQARHQTEQALREAQLKSDQLLLNILPASIAEKLKQGERAIAQNFEQVTILFADLVNFTCLSTQIPAPELVCLLNDIFSRFDALVDRYHLEKIKTIGDAYMVVGGVPLPHDRQGGAIIDLALAMRSALAEFNQDNHRNFQLRIGINTGQVVAGVIGIKKFTYDLWGDAVNIASRMESHGLPDKIQISASTYALVHDHYPFEYRGKINIKGRGEMDTYLL</sequence>
<keyword evidence="3" id="KW-0547">Nucleotide-binding</keyword>